<gene>
    <name evidence="1" type="ORF">PZE19_29520</name>
</gene>
<dbReference type="SMART" id="SM00567">
    <property type="entry name" value="EZ_HEAT"/>
    <property type="match status" value="4"/>
</dbReference>
<dbReference type="Pfam" id="PF13646">
    <property type="entry name" value="HEAT_2"/>
    <property type="match status" value="1"/>
</dbReference>
<proteinExistence type="predicted"/>
<dbReference type="InterPro" id="IPR004155">
    <property type="entry name" value="PBS_lyase_HEAT"/>
</dbReference>
<comment type="caution">
    <text evidence="1">The sequence shown here is derived from an EMBL/GenBank/DDBJ whole genome shotgun (WGS) entry which is preliminary data.</text>
</comment>
<dbReference type="EMBL" id="JARRAG010000002">
    <property type="protein sequence ID" value="MDG3007923.1"/>
    <property type="molecule type" value="Genomic_DNA"/>
</dbReference>
<dbReference type="Proteomes" id="UP001216907">
    <property type="component" value="Unassembled WGS sequence"/>
</dbReference>
<reference evidence="1 2" key="1">
    <citation type="submission" date="2023-03" db="EMBL/GenBank/DDBJ databases">
        <title>Paludisphaera mucosa sp. nov. a novel planctomycete from northern fen.</title>
        <authorList>
            <person name="Ivanova A."/>
        </authorList>
    </citation>
    <scope>NUCLEOTIDE SEQUENCE [LARGE SCALE GENOMIC DNA]</scope>
    <source>
        <strain evidence="1 2">Pla2</strain>
    </source>
</reference>
<dbReference type="RefSeq" id="WP_277864193.1">
    <property type="nucleotide sequence ID" value="NZ_JARRAG010000002.1"/>
</dbReference>
<evidence type="ECO:0000313" key="2">
    <source>
        <dbReference type="Proteomes" id="UP001216907"/>
    </source>
</evidence>
<evidence type="ECO:0000313" key="1">
    <source>
        <dbReference type="EMBL" id="MDG3007923.1"/>
    </source>
</evidence>
<sequence>MPESETDARRELDARLAVEVELLAGDDLAWWRAHRVEPFVIERFGATHLAVATGEGFTLVYFHGFASFGEFSPEPWNDGLRIYDDLAHAVRSLAAREATSRLLAETAARLVVLGAYERGGPETKDRILRFLAAIGPDAAVAVPMLAAILDDRTGQDQESAVATLAAIGPAAAPAVPRLIAMAKDDEANARAFCLHAFAAIGPPAAAAVPLLLDVLNRRVAHDPDPFYVSLAADALGAVGAIEAVPDLVRLLDETDDPVAAESALAALGKLGRAAAEALPVIREWAEGRRSVGLGGHGADPRDAAVEALRILQRPGTPPGGARPL</sequence>
<dbReference type="Gene3D" id="1.25.10.10">
    <property type="entry name" value="Leucine-rich Repeat Variant"/>
    <property type="match status" value="1"/>
</dbReference>
<dbReference type="SUPFAM" id="SSF48371">
    <property type="entry name" value="ARM repeat"/>
    <property type="match status" value="1"/>
</dbReference>
<accession>A0ABT6FK16</accession>
<keyword evidence="2" id="KW-1185">Reference proteome</keyword>
<dbReference type="InterPro" id="IPR011989">
    <property type="entry name" value="ARM-like"/>
</dbReference>
<name>A0ABT6FK16_9BACT</name>
<organism evidence="1 2">
    <name type="scientific">Paludisphaera mucosa</name>
    <dbReference type="NCBI Taxonomy" id="3030827"/>
    <lineage>
        <taxon>Bacteria</taxon>
        <taxon>Pseudomonadati</taxon>
        <taxon>Planctomycetota</taxon>
        <taxon>Planctomycetia</taxon>
        <taxon>Isosphaerales</taxon>
        <taxon>Isosphaeraceae</taxon>
        <taxon>Paludisphaera</taxon>
    </lineage>
</organism>
<protein>
    <submittedName>
        <fullName evidence="1">HEAT repeat domain-containing protein</fullName>
    </submittedName>
</protein>
<dbReference type="InterPro" id="IPR016024">
    <property type="entry name" value="ARM-type_fold"/>
</dbReference>